<dbReference type="GeneID" id="55603551"/>
<dbReference type="GO" id="GO:0008233">
    <property type="term" value="F:peptidase activity"/>
    <property type="evidence" value="ECO:0007669"/>
    <property type="project" value="InterPro"/>
</dbReference>
<reference evidence="2 3" key="1">
    <citation type="submission" date="2020-01" db="EMBL/GenBank/DDBJ databases">
        <title>Isolation, characterization and genomic analysis of a lytic bacteriophage vB_CsaP_009 infecting Cronobacter.</title>
        <authorList>
            <person name="Soleimani-Delfan A."/>
            <person name="Shahin K."/>
            <person name="Barazandeh M."/>
            <person name="Komijani M."/>
        </authorList>
    </citation>
    <scope>NUCLEOTIDE SEQUENCE [LARGE SCALE GENOMIC DNA]</scope>
</reference>
<name>A0A679FGK0_9CAUD</name>
<feature type="domain" description="Peptidase M15C" evidence="1">
    <location>
        <begin position="59"/>
        <end position="115"/>
    </location>
</feature>
<protein>
    <submittedName>
        <fullName evidence="2">Putative endolysin</fullName>
    </submittedName>
</protein>
<sequence>MSNVKLSNTGKERLSSVNEKLQRVVLKSFEYMPFDITITEGIRTIEKQREYVNKGVSWTMNSKHITGNAIDMVPYPIDWKDRARFEKMAIAMFKASEELDIPIRWGGTWSNKVDGWIYNKRLDMPHFELI</sequence>
<proteinExistence type="predicted"/>
<dbReference type="Gene3D" id="3.30.1380.10">
    <property type="match status" value="1"/>
</dbReference>
<dbReference type="CDD" id="cd14845">
    <property type="entry name" value="L-Ala-D-Glu_peptidase_like"/>
    <property type="match status" value="1"/>
</dbReference>
<dbReference type="Proteomes" id="UP000479051">
    <property type="component" value="Segment"/>
</dbReference>
<dbReference type="KEGG" id="vg:55603551"/>
<dbReference type="InterPro" id="IPR039561">
    <property type="entry name" value="Peptidase_M15C"/>
</dbReference>
<dbReference type="RefSeq" id="YP_009833496.1">
    <property type="nucleotide sequence ID" value="NC_048664.1"/>
</dbReference>
<evidence type="ECO:0000259" key="1">
    <source>
        <dbReference type="Pfam" id="PF13539"/>
    </source>
</evidence>
<evidence type="ECO:0000313" key="3">
    <source>
        <dbReference type="Proteomes" id="UP000479051"/>
    </source>
</evidence>
<dbReference type="InterPro" id="IPR009045">
    <property type="entry name" value="Zn_M74/Hedgehog-like"/>
</dbReference>
<keyword evidence="3" id="KW-1185">Reference proteome</keyword>
<dbReference type="SUPFAM" id="SSF55166">
    <property type="entry name" value="Hedgehog/DD-peptidase"/>
    <property type="match status" value="1"/>
</dbReference>
<dbReference type="Pfam" id="PF13539">
    <property type="entry name" value="Peptidase_M15_4"/>
    <property type="match status" value="1"/>
</dbReference>
<accession>A0A679FGK0</accession>
<dbReference type="EMBL" id="LC519601">
    <property type="protein sequence ID" value="BBU72763.1"/>
    <property type="molecule type" value="Genomic_DNA"/>
</dbReference>
<evidence type="ECO:0000313" key="2">
    <source>
        <dbReference type="EMBL" id="BBU72763.1"/>
    </source>
</evidence>
<organism evidence="2 3">
    <name type="scientific">Cronobacter phage vB_CsaP_009</name>
    <dbReference type="NCBI Taxonomy" id="2699738"/>
    <lineage>
        <taxon>Viruses</taxon>
        <taxon>Duplodnaviria</taxon>
        <taxon>Heunggongvirae</taxon>
        <taxon>Uroviricota</taxon>
        <taxon>Caudoviricetes</taxon>
        <taxon>Grimontviridae</taxon>
        <taxon>Privateervirus</taxon>
        <taxon>Privateervirus pv009</taxon>
    </lineage>
</organism>